<feature type="region of interest" description="Disordered" evidence="1">
    <location>
        <begin position="412"/>
        <end position="432"/>
    </location>
</feature>
<keyword evidence="4" id="KW-1185">Reference proteome</keyword>
<dbReference type="OrthoDB" id="9808013at2"/>
<feature type="domain" description="Hydrazine synthase alpha subunit middle" evidence="2">
    <location>
        <begin position="653"/>
        <end position="706"/>
    </location>
</feature>
<dbReference type="InterPro" id="IPR055015">
    <property type="entry name" value="GCX_COOH"/>
</dbReference>
<evidence type="ECO:0000313" key="4">
    <source>
        <dbReference type="Proteomes" id="UP000251993"/>
    </source>
</evidence>
<evidence type="ECO:0000259" key="2">
    <source>
        <dbReference type="Pfam" id="PF18582"/>
    </source>
</evidence>
<name>A0A344TQF6_9BACT</name>
<evidence type="ECO:0000256" key="1">
    <source>
        <dbReference type="SAM" id="MobiDB-lite"/>
    </source>
</evidence>
<dbReference type="NCBIfam" id="NF045639">
    <property type="entry name" value="GCX_COOH"/>
    <property type="match status" value="1"/>
</dbReference>
<organism evidence="3 4">
    <name type="scientific">Runella rosea</name>
    <dbReference type="NCBI Taxonomy" id="2259595"/>
    <lineage>
        <taxon>Bacteria</taxon>
        <taxon>Pseudomonadati</taxon>
        <taxon>Bacteroidota</taxon>
        <taxon>Cytophagia</taxon>
        <taxon>Cytophagales</taxon>
        <taxon>Spirosomataceae</taxon>
        <taxon>Runella</taxon>
    </lineage>
</organism>
<reference evidence="3 4" key="1">
    <citation type="submission" date="2018-07" db="EMBL/GenBank/DDBJ databases">
        <title>Genome sequencing of Runella.</title>
        <authorList>
            <person name="Baek M.-G."/>
            <person name="Yi H."/>
        </authorList>
    </citation>
    <scope>NUCLEOTIDE SEQUENCE [LARGE SCALE GENOMIC DNA]</scope>
    <source>
        <strain evidence="3 4">HYN0085</strain>
    </source>
</reference>
<dbReference type="Proteomes" id="UP000251993">
    <property type="component" value="Chromosome"/>
</dbReference>
<evidence type="ECO:0000313" key="3">
    <source>
        <dbReference type="EMBL" id="AXE20877.1"/>
    </source>
</evidence>
<accession>A0A344TQF6</accession>
<protein>
    <recommendedName>
        <fullName evidence="2">Hydrazine synthase alpha subunit middle domain-containing protein</fullName>
    </recommendedName>
</protein>
<dbReference type="InterPro" id="IPR040698">
    <property type="entry name" value="HZS_alpha_mid"/>
</dbReference>
<sequence length="997" mass="109284">MFFNYYLAMKTHFLLAVFSLCSILLRAQTLPNPILFCTQVPQPFGFATSLETFGNHQASTFSAPRGGDLYIRYPDGSLKNLTQMAGYGQTEMQGATSIAVRDPSVHWSGTKALFSMVIGSATARYQVQSYRWKLYEITGLGKNDTPVITLVPNQPVGYNNIQPIYGTDDRILFTTDMPLGGAAHLYPQHDEYESSPIVSGIWRLDPKACSMADGLEMLTHSPSGDFTPSIDHAGRVIFTRWDHLQRDQQADADIIDNTGYGTFNYADETANAAKSSILPDVEIFPEPRPGRTDLLSLPQWANTNPQNFNIFNPWMMNEDGTEMEMLNHLGRHEMGNYMTQNFTNDPNLHDFYTPISPTPIRAMFHIRESPVTPGLYYGIEAPEFGTHASGMVVKVNAPPGMHPEQITFTYVTHPDTRSPDETPSANHSGMYRTPLPLSDGQVIVSHSHATDYDENIGTSGAPLSKYDYRIRLLEANGGYFKASATALTGAGITKTVSWWSPDELLTYSGILWETYPVEVKVTPRPTTPTLHLQTVAPSEQALFAAAGVNLHDFQKFLRRNNLSVLAIRDVTSRDDADQQQPFNLKVSGSAHQTINPVSPSPVYEVKHLQFLQNDLLRGIGGMATPKPGRRGIAKFLHDPTAVAYNPPTTGAQGSANIHPDGSAAMIVPAKRALTWQLTDANNKGIVRERLWISTKAGEVRTCTSCHGESTLNQAGSTSPANAPQALTTLLNYVKGIDRDNDGIKDIYDAFPTDAARHIAEPLNEQFVANLTHWINQNLDNDAITWTTESNTCHANAAVINNRAADNTGKIDRLRRFVDLTNMDSASLTFDVAYARYDAIKFDKLRVWAIACDGTQQLLYDKSGGTLATAPDQTGLFTPADCSQWRKETVNLSAYAGKTLELVFEDVGGWGNRLFLDNILIQETGISPPCPDTLLVSGTITSGKYDAATTITTQNSGPTTVSAGTNVMLNAGKSVTLQPGFEAQNGSIFKAYIGGCGY</sequence>
<dbReference type="EMBL" id="CP030850">
    <property type="protein sequence ID" value="AXE20877.1"/>
    <property type="molecule type" value="Genomic_DNA"/>
</dbReference>
<dbReference type="Pfam" id="PF18582">
    <property type="entry name" value="HZS_alpha"/>
    <property type="match status" value="1"/>
</dbReference>
<dbReference type="Pfam" id="PF20773">
    <property type="entry name" value="InhA-like_MAM"/>
    <property type="match status" value="1"/>
</dbReference>
<dbReference type="AlphaFoldDB" id="A0A344TQF6"/>
<proteinExistence type="predicted"/>
<dbReference type="KEGG" id="run:DR864_25635"/>
<gene>
    <name evidence="3" type="ORF">DR864_25635</name>
</gene>